<evidence type="ECO:0000313" key="3">
    <source>
        <dbReference type="EMBL" id="CAG9782468.1"/>
    </source>
</evidence>
<evidence type="ECO:0000256" key="1">
    <source>
        <dbReference type="SAM" id="Coils"/>
    </source>
</evidence>
<keyword evidence="1" id="KW-0175">Coiled coil</keyword>
<evidence type="ECO:0000313" key="4">
    <source>
        <dbReference type="Proteomes" id="UP001153714"/>
    </source>
</evidence>
<keyword evidence="4" id="KW-1185">Reference proteome</keyword>
<organism evidence="3 4">
    <name type="scientific">Diatraea saccharalis</name>
    <name type="common">sugarcane borer</name>
    <dbReference type="NCBI Taxonomy" id="40085"/>
    <lineage>
        <taxon>Eukaryota</taxon>
        <taxon>Metazoa</taxon>
        <taxon>Ecdysozoa</taxon>
        <taxon>Arthropoda</taxon>
        <taxon>Hexapoda</taxon>
        <taxon>Insecta</taxon>
        <taxon>Pterygota</taxon>
        <taxon>Neoptera</taxon>
        <taxon>Endopterygota</taxon>
        <taxon>Lepidoptera</taxon>
        <taxon>Glossata</taxon>
        <taxon>Ditrysia</taxon>
        <taxon>Pyraloidea</taxon>
        <taxon>Crambidae</taxon>
        <taxon>Crambinae</taxon>
        <taxon>Diatraea</taxon>
    </lineage>
</organism>
<dbReference type="Proteomes" id="UP001153714">
    <property type="component" value="Chromosome 1"/>
</dbReference>
<name>A0A9N9QPR5_9NEOP</name>
<dbReference type="Gene3D" id="3.30.40.10">
    <property type="entry name" value="Zinc/RING finger domain, C3HC4 (zinc finger)"/>
    <property type="match status" value="1"/>
</dbReference>
<dbReference type="EMBL" id="OU893332">
    <property type="protein sequence ID" value="CAG9782468.1"/>
    <property type="molecule type" value="Genomic_DNA"/>
</dbReference>
<dbReference type="OrthoDB" id="7477775at2759"/>
<dbReference type="Gene3D" id="1.10.287.1490">
    <property type="match status" value="1"/>
</dbReference>
<protein>
    <recommendedName>
        <fullName evidence="5">PHD-type domain-containing protein</fullName>
    </recommendedName>
</protein>
<reference evidence="3" key="1">
    <citation type="submission" date="2021-12" db="EMBL/GenBank/DDBJ databases">
        <authorList>
            <person name="King R."/>
        </authorList>
    </citation>
    <scope>NUCLEOTIDE SEQUENCE</scope>
</reference>
<evidence type="ECO:0008006" key="5">
    <source>
        <dbReference type="Google" id="ProtNLM"/>
    </source>
</evidence>
<proteinExistence type="predicted"/>
<evidence type="ECO:0000256" key="2">
    <source>
        <dbReference type="SAM" id="MobiDB-lite"/>
    </source>
</evidence>
<dbReference type="InterPro" id="IPR013083">
    <property type="entry name" value="Znf_RING/FYVE/PHD"/>
</dbReference>
<accession>A0A9N9QPR5</accession>
<sequence length="247" mass="27716">MPTKNCAGCLQAIKSRQFLCCCSCGESYDLLCANVSEQRFRNTLTGEHRQKWKCDECRSREPKSNNSDTPARAHDDDKVTRRRGASAVSPVEGSSPVEAPESSSHKTLEVLSGKLEMLVEEIRTFRNEMSETRQRVLTFDEKLFGLVTQVETCVSEVKELRTRVEQLENRSGCDAISDYAHSSPLVNTIESLKAELNERDQELLLNDIEVTCVPEQRVESLQHIVMTLASKVGVQLGQQDCAEAQTF</sequence>
<feature type="region of interest" description="Disordered" evidence="2">
    <location>
        <begin position="58"/>
        <end position="108"/>
    </location>
</feature>
<dbReference type="AlphaFoldDB" id="A0A9N9QPR5"/>
<feature type="coiled-coil region" evidence="1">
    <location>
        <begin position="108"/>
        <end position="170"/>
    </location>
</feature>
<gene>
    <name evidence="3" type="ORF">DIATSA_LOCUS725</name>
</gene>
<reference evidence="3" key="2">
    <citation type="submission" date="2022-10" db="EMBL/GenBank/DDBJ databases">
        <authorList>
            <consortium name="ENA_rothamsted_submissions"/>
            <consortium name="culmorum"/>
            <person name="King R."/>
        </authorList>
    </citation>
    <scope>NUCLEOTIDE SEQUENCE</scope>
</reference>